<evidence type="ECO:0000256" key="5">
    <source>
        <dbReference type="SAM" id="MobiDB-lite"/>
    </source>
</evidence>
<evidence type="ECO:0000256" key="4">
    <source>
        <dbReference type="ARBA" id="ARBA00023136"/>
    </source>
</evidence>
<keyword evidence="4 6" id="KW-0472">Membrane</keyword>
<comment type="subcellular location">
    <subcellularLocation>
        <location evidence="1">Membrane</location>
        <topology evidence="1">Multi-pass membrane protein</topology>
    </subcellularLocation>
</comment>
<feature type="transmembrane region" description="Helical" evidence="6">
    <location>
        <begin position="255"/>
        <end position="279"/>
    </location>
</feature>
<feature type="transmembrane region" description="Helical" evidence="6">
    <location>
        <begin position="61"/>
        <end position="82"/>
    </location>
</feature>
<feature type="region of interest" description="Disordered" evidence="5">
    <location>
        <begin position="1"/>
        <end position="23"/>
    </location>
</feature>
<name>A0A2U2BRT3_9PROT</name>
<organism evidence="7 8">
    <name type="scientific">Marinicauda salina</name>
    <dbReference type="NCBI Taxonomy" id="2135793"/>
    <lineage>
        <taxon>Bacteria</taxon>
        <taxon>Pseudomonadati</taxon>
        <taxon>Pseudomonadota</taxon>
        <taxon>Alphaproteobacteria</taxon>
        <taxon>Maricaulales</taxon>
        <taxon>Maricaulaceae</taxon>
        <taxon>Marinicauda</taxon>
    </lineage>
</organism>
<evidence type="ECO:0000256" key="6">
    <source>
        <dbReference type="SAM" id="Phobius"/>
    </source>
</evidence>
<dbReference type="InterPro" id="IPR023271">
    <property type="entry name" value="Aquaporin-like"/>
</dbReference>
<feature type="transmembrane region" description="Helical" evidence="6">
    <location>
        <begin position="141"/>
        <end position="163"/>
    </location>
</feature>
<dbReference type="Pfam" id="PF01226">
    <property type="entry name" value="Form_Nir_trans"/>
    <property type="match status" value="1"/>
</dbReference>
<dbReference type="RefSeq" id="WP_109253428.1">
    <property type="nucleotide sequence ID" value="NZ_QEXV01000005.1"/>
</dbReference>
<protein>
    <submittedName>
        <fullName evidence="7">Transporter (Formate/nitrite transporter family protein)</fullName>
    </submittedName>
</protein>
<keyword evidence="3 6" id="KW-1133">Transmembrane helix</keyword>
<dbReference type="EMBL" id="QEXV01000005">
    <property type="protein sequence ID" value="PWE16705.1"/>
    <property type="molecule type" value="Genomic_DNA"/>
</dbReference>
<accession>A0A2U2BRT3</accession>
<evidence type="ECO:0000313" key="8">
    <source>
        <dbReference type="Proteomes" id="UP000245168"/>
    </source>
</evidence>
<feature type="transmembrane region" description="Helical" evidence="6">
    <location>
        <begin position="189"/>
        <end position="208"/>
    </location>
</feature>
<reference evidence="8" key="1">
    <citation type="submission" date="2018-05" db="EMBL/GenBank/DDBJ databases">
        <authorList>
            <person name="Liu B.-T."/>
        </authorList>
    </citation>
    <scope>NUCLEOTIDE SEQUENCE [LARGE SCALE GENOMIC DNA]</scope>
    <source>
        <strain evidence="8">WD6-1</strain>
    </source>
</reference>
<dbReference type="GO" id="GO:0005886">
    <property type="term" value="C:plasma membrane"/>
    <property type="evidence" value="ECO:0007669"/>
    <property type="project" value="TreeGrafter"/>
</dbReference>
<dbReference type="AlphaFoldDB" id="A0A2U2BRT3"/>
<evidence type="ECO:0000256" key="3">
    <source>
        <dbReference type="ARBA" id="ARBA00022989"/>
    </source>
</evidence>
<comment type="caution">
    <text evidence="7">The sequence shown here is derived from an EMBL/GenBank/DDBJ whole genome shotgun (WGS) entry which is preliminary data.</text>
</comment>
<evidence type="ECO:0000256" key="2">
    <source>
        <dbReference type="ARBA" id="ARBA00022692"/>
    </source>
</evidence>
<keyword evidence="2 6" id="KW-0812">Transmembrane</keyword>
<keyword evidence="8" id="KW-1185">Reference proteome</keyword>
<proteinExistence type="predicted"/>
<evidence type="ECO:0000313" key="7">
    <source>
        <dbReference type="EMBL" id="PWE16705.1"/>
    </source>
</evidence>
<dbReference type="InterPro" id="IPR000292">
    <property type="entry name" value="For/NO2_transpt"/>
</dbReference>
<dbReference type="OrthoDB" id="261587at2"/>
<dbReference type="GO" id="GO:0015499">
    <property type="term" value="F:formate transmembrane transporter activity"/>
    <property type="evidence" value="ECO:0007669"/>
    <property type="project" value="TreeGrafter"/>
</dbReference>
<feature type="transmembrane region" description="Helical" evidence="6">
    <location>
        <begin position="94"/>
        <end position="112"/>
    </location>
</feature>
<dbReference type="Proteomes" id="UP000245168">
    <property type="component" value="Unassembled WGS sequence"/>
</dbReference>
<dbReference type="Gene3D" id="1.20.1080.10">
    <property type="entry name" value="Glycerol uptake facilitator protein"/>
    <property type="match status" value="1"/>
</dbReference>
<gene>
    <name evidence="7" type="ORF">DDZ18_10875</name>
</gene>
<evidence type="ECO:0000256" key="1">
    <source>
        <dbReference type="ARBA" id="ARBA00004141"/>
    </source>
</evidence>
<sequence length="295" mass="31158">MSDNKQPTPKQREEAVAKASTVEGEKAEKRVTQRVRLGALAIFEIVRREGAEELQRPASSLWWSGVAAGLALAMSAATAGMIHAALPPGPARELLMPLGYVIGFLIVVFGRLQLFTENTIAAVLPLAANPTTENLVSVGRLYAVVFSANLAGALIAAIVLRYVPVLTETDLAGLLAVSRHALEPGWGEVLARAVPAGFLIAAMVWMLPSAKGAEFFVVTAIIYVLVLGEFTHAIVGAAEAFLLLVGGEIGAVKALLGFILPAFVGNMIGGAALFAMLAYAQIRDEVRAGVRERMF</sequence>
<dbReference type="PANTHER" id="PTHR30520">
    <property type="entry name" value="FORMATE TRANSPORTER-RELATED"/>
    <property type="match status" value="1"/>
</dbReference>
<dbReference type="PANTHER" id="PTHR30520:SF2">
    <property type="entry name" value="INNER MEMBRANE PROTEIN YFDC"/>
    <property type="match status" value="1"/>
</dbReference>
<feature type="transmembrane region" description="Helical" evidence="6">
    <location>
        <begin position="215"/>
        <end position="235"/>
    </location>
</feature>